<dbReference type="InterPro" id="IPR007055">
    <property type="entry name" value="BON_dom"/>
</dbReference>
<dbReference type="Pfam" id="PF04972">
    <property type="entry name" value="BON"/>
    <property type="match status" value="3"/>
</dbReference>
<dbReference type="AlphaFoldDB" id="A0A6L9EGS0"/>
<dbReference type="InterPro" id="IPR051686">
    <property type="entry name" value="Lipoprotein_DolP"/>
</dbReference>
<feature type="domain" description="BON" evidence="1">
    <location>
        <begin position="149"/>
        <end position="217"/>
    </location>
</feature>
<dbReference type="Gene3D" id="3.30.1340.30">
    <property type="match status" value="3"/>
</dbReference>
<evidence type="ECO:0000313" key="3">
    <source>
        <dbReference type="Proteomes" id="UP000475249"/>
    </source>
</evidence>
<evidence type="ECO:0000259" key="1">
    <source>
        <dbReference type="PROSITE" id="PS50914"/>
    </source>
</evidence>
<proteinExistence type="predicted"/>
<comment type="caution">
    <text evidence="2">The sequence shown here is derived from an EMBL/GenBank/DDBJ whole genome shotgun (WGS) entry which is preliminary data.</text>
</comment>
<keyword evidence="3" id="KW-1185">Reference proteome</keyword>
<dbReference type="EMBL" id="WXYO01000007">
    <property type="protein sequence ID" value="NAS13718.1"/>
    <property type="molecule type" value="Genomic_DNA"/>
</dbReference>
<reference evidence="2 3" key="1">
    <citation type="submission" date="2020-01" db="EMBL/GenBank/DDBJ databases">
        <title>Bacteria diversity of Porities sp.</title>
        <authorList>
            <person name="Wang G."/>
        </authorList>
    </citation>
    <scope>NUCLEOTIDE SEQUENCE [LARGE SCALE GENOMIC DNA]</scope>
    <source>
        <strain evidence="2 3">R33</strain>
    </source>
</reference>
<name>A0A6L9EGS0_9FLAO</name>
<dbReference type="SMART" id="SM00749">
    <property type="entry name" value="BON"/>
    <property type="match status" value="3"/>
</dbReference>
<dbReference type="InterPro" id="IPR014004">
    <property type="entry name" value="Transpt-assoc_nodulatn_dom_bac"/>
</dbReference>
<accession>A0A6L9EGS0</accession>
<organism evidence="2 3">
    <name type="scientific">Poritiphilus flavus</name>
    <dbReference type="NCBI Taxonomy" id="2697053"/>
    <lineage>
        <taxon>Bacteria</taxon>
        <taxon>Pseudomonadati</taxon>
        <taxon>Bacteroidota</taxon>
        <taxon>Flavobacteriia</taxon>
        <taxon>Flavobacteriales</taxon>
        <taxon>Flavobacteriaceae</taxon>
        <taxon>Poritiphilus</taxon>
    </lineage>
</organism>
<evidence type="ECO:0000313" key="2">
    <source>
        <dbReference type="EMBL" id="NAS13718.1"/>
    </source>
</evidence>
<dbReference type="PANTHER" id="PTHR34606">
    <property type="entry name" value="BON DOMAIN-CONTAINING PROTEIN"/>
    <property type="match status" value="1"/>
</dbReference>
<protein>
    <submittedName>
        <fullName evidence="2">BON domain-containing protein</fullName>
    </submittedName>
</protein>
<dbReference type="PROSITE" id="PS50914">
    <property type="entry name" value="BON"/>
    <property type="match status" value="3"/>
</dbReference>
<feature type="domain" description="BON" evidence="1">
    <location>
        <begin position="3"/>
        <end position="71"/>
    </location>
</feature>
<feature type="domain" description="BON" evidence="1">
    <location>
        <begin position="78"/>
        <end position="146"/>
    </location>
</feature>
<dbReference type="Proteomes" id="UP000475249">
    <property type="component" value="Unassembled WGS sequence"/>
</dbReference>
<dbReference type="PANTHER" id="PTHR34606:SF15">
    <property type="entry name" value="BON DOMAIN-CONTAINING PROTEIN"/>
    <property type="match status" value="1"/>
</dbReference>
<gene>
    <name evidence="2" type="ORF">GTQ38_17015</name>
</gene>
<sequence>MKSDAQIKQDILDELVFLPDIDETQIGVIVEDGIVTLTGFVDAYPKKLAAEKAVKSVSGVKAVAEDIEVKYGDDYKKTDKEIAKAAVSALEWNATVPKEKIMVKVDNGHIYLTGSLPWAYQRNAAKRTVENLLGVKGVINNIELAPTILPGDISEDIKNALERSAELEAKGIRVQVDGSTVQLKGRVHSHHEKKLAERAAYKAPGVTQVQNDIVVQLYPEFVD</sequence>
<dbReference type="RefSeq" id="WP_161436746.1">
    <property type="nucleotide sequence ID" value="NZ_WXYO01000007.1"/>
</dbReference>